<feature type="transmembrane region" description="Helical" evidence="21">
    <location>
        <begin position="169"/>
        <end position="186"/>
    </location>
</feature>
<keyword evidence="5" id="KW-0328">Glycosyltransferase</keyword>
<evidence type="ECO:0000256" key="2">
    <source>
        <dbReference type="ARBA" id="ARBA00004752"/>
    </source>
</evidence>
<keyword evidence="12" id="KW-0131">Cell cycle</keyword>
<dbReference type="GO" id="GO:0032153">
    <property type="term" value="C:cell division site"/>
    <property type="evidence" value="ECO:0007669"/>
    <property type="project" value="TreeGrafter"/>
</dbReference>
<sequence length="371" mass="40825">MPTHSEPKRADYILVGLIFFILIFGLAALSSASSVVSFRDYGNTYHLFFRQLRNGLIPGLILFFILARINYQHWLRYTVFFFVLAILLLLAIFVPGLGTSYDTGARSWLNLGGISFQPAETIKLLLILSLAGWFGQRPKEMNQNFWNGLVPFVAILAIISLLIILQPDYGSLFVILTIALSIYFVAGAAWRHLFGLIFAGLGLFGLLIAQAPYRAARLMTFLDPELDPEGIGYHINQAFLAIGSGGWLGLGFGQSRQKFAYLPEVIGDSIFAVIAEEIGFIFSAALIVVFLVLFFRGMKLAQATQDEYARYLVVGIISWFTLQAFLNIGGMLGLMPLTGIPLPFVSYGGTALMSALAAAGILVNISRQVKL</sequence>
<comment type="caution">
    <text evidence="22">The sequence shown here is derived from an EMBL/GenBank/DDBJ whole genome shotgun (WGS) entry which is preliminary data.</text>
</comment>
<reference evidence="22 23" key="1">
    <citation type="journal article" date="2016" name="Nat. Commun.">
        <title>Thousands of microbial genomes shed light on interconnected biogeochemical processes in an aquifer system.</title>
        <authorList>
            <person name="Anantharaman K."/>
            <person name="Brown C.T."/>
            <person name="Hug L.A."/>
            <person name="Sharon I."/>
            <person name="Castelle C.J."/>
            <person name="Probst A.J."/>
            <person name="Thomas B.C."/>
            <person name="Singh A."/>
            <person name="Wilkins M.J."/>
            <person name="Karaoz U."/>
            <person name="Brodie E.L."/>
            <person name="Williams K.H."/>
            <person name="Hubbard S.S."/>
            <person name="Banfield J.F."/>
        </authorList>
    </citation>
    <scope>NUCLEOTIDE SEQUENCE [LARGE SCALE GENOMIC DNA]</scope>
</reference>
<dbReference type="PANTHER" id="PTHR30474:SF2">
    <property type="entry name" value="PEPTIDOGLYCAN GLYCOSYLTRANSFERASE FTSW-RELATED"/>
    <property type="match status" value="1"/>
</dbReference>
<feature type="transmembrane region" description="Helical" evidence="21">
    <location>
        <begin position="344"/>
        <end position="365"/>
    </location>
</feature>
<keyword evidence="7 21" id="KW-0812">Transmembrane</keyword>
<proteinExistence type="inferred from homology"/>
<evidence type="ECO:0000256" key="7">
    <source>
        <dbReference type="ARBA" id="ARBA00022692"/>
    </source>
</evidence>
<evidence type="ECO:0000256" key="8">
    <source>
        <dbReference type="ARBA" id="ARBA00022960"/>
    </source>
</evidence>
<organism evidence="22 23">
    <name type="scientific">Candidatus Buchananbacteria bacterium RIFCSPHIGHO2_01_FULL_44_11</name>
    <dbReference type="NCBI Taxonomy" id="1797535"/>
    <lineage>
        <taxon>Bacteria</taxon>
        <taxon>Candidatus Buchananiibacteriota</taxon>
    </lineage>
</organism>
<protein>
    <recommendedName>
        <fullName evidence="17">Probable peptidoglycan glycosyltransferase FtsW</fullName>
        <ecNumber evidence="19">2.4.99.28</ecNumber>
    </recommendedName>
    <alternativeName>
        <fullName evidence="18">Cell division protein FtsW</fullName>
    </alternativeName>
    <alternativeName>
        <fullName evidence="15">Cell wall polymerase</fullName>
    </alternativeName>
    <alternativeName>
        <fullName evidence="14">Peptidoglycan polymerase</fullName>
    </alternativeName>
</protein>
<evidence type="ECO:0000256" key="14">
    <source>
        <dbReference type="ARBA" id="ARBA00032370"/>
    </source>
</evidence>
<evidence type="ECO:0000256" key="10">
    <source>
        <dbReference type="ARBA" id="ARBA00022989"/>
    </source>
</evidence>
<name>A0A1G1XXX5_9BACT</name>
<gene>
    <name evidence="22" type="ORF">A2744_01490</name>
</gene>
<comment type="subcellular location">
    <subcellularLocation>
        <location evidence="1">Cell membrane</location>
        <topology evidence="1">Multi-pass membrane protein</topology>
    </subcellularLocation>
</comment>
<dbReference type="GO" id="GO:0008955">
    <property type="term" value="F:peptidoglycan glycosyltransferase activity"/>
    <property type="evidence" value="ECO:0007669"/>
    <property type="project" value="UniProtKB-EC"/>
</dbReference>
<evidence type="ECO:0000256" key="11">
    <source>
        <dbReference type="ARBA" id="ARBA00023136"/>
    </source>
</evidence>
<dbReference type="InterPro" id="IPR018365">
    <property type="entry name" value="Cell_cycle_FtsW-rel_CS"/>
</dbReference>
<dbReference type="InterPro" id="IPR001182">
    <property type="entry name" value="FtsW/RodA"/>
</dbReference>
<keyword evidence="4 22" id="KW-0132">Cell division</keyword>
<comment type="pathway">
    <text evidence="2">Cell wall biogenesis; peptidoglycan biosynthesis.</text>
</comment>
<dbReference type="STRING" id="1797535.A2744_01490"/>
<dbReference type="Pfam" id="PF01098">
    <property type="entry name" value="FTSW_RODA_SPOVE"/>
    <property type="match status" value="1"/>
</dbReference>
<dbReference type="GO" id="GO:0071555">
    <property type="term" value="P:cell wall organization"/>
    <property type="evidence" value="ECO:0007669"/>
    <property type="project" value="UniProtKB-KW"/>
</dbReference>
<evidence type="ECO:0000313" key="23">
    <source>
        <dbReference type="Proteomes" id="UP000178240"/>
    </source>
</evidence>
<dbReference type="Proteomes" id="UP000178240">
    <property type="component" value="Unassembled WGS sequence"/>
</dbReference>
<dbReference type="InterPro" id="IPR013437">
    <property type="entry name" value="FtsW"/>
</dbReference>
<feature type="transmembrane region" description="Helical" evidence="21">
    <location>
        <begin position="48"/>
        <end position="67"/>
    </location>
</feature>
<keyword evidence="11 21" id="KW-0472">Membrane</keyword>
<evidence type="ECO:0000256" key="9">
    <source>
        <dbReference type="ARBA" id="ARBA00022984"/>
    </source>
</evidence>
<accession>A0A1G1XXX5</accession>
<comment type="similarity">
    <text evidence="16">Belongs to the SEDS family. FtsW subfamily.</text>
</comment>
<evidence type="ECO:0000256" key="13">
    <source>
        <dbReference type="ARBA" id="ARBA00023316"/>
    </source>
</evidence>
<evidence type="ECO:0000256" key="4">
    <source>
        <dbReference type="ARBA" id="ARBA00022618"/>
    </source>
</evidence>
<comment type="catalytic activity">
    <reaction evidence="20">
        <text>[GlcNAc-(1-&gt;4)-Mur2Ac(oyl-L-Ala-gamma-D-Glu-L-Lys-D-Ala-D-Ala)](n)-di-trans,octa-cis-undecaprenyl diphosphate + beta-D-GlcNAc-(1-&gt;4)-Mur2Ac(oyl-L-Ala-gamma-D-Glu-L-Lys-D-Ala-D-Ala)-di-trans,octa-cis-undecaprenyl diphosphate = [GlcNAc-(1-&gt;4)-Mur2Ac(oyl-L-Ala-gamma-D-Glu-L-Lys-D-Ala-D-Ala)](n+1)-di-trans,octa-cis-undecaprenyl diphosphate + di-trans,octa-cis-undecaprenyl diphosphate + H(+)</text>
        <dbReference type="Rhea" id="RHEA:23708"/>
        <dbReference type="Rhea" id="RHEA-COMP:9602"/>
        <dbReference type="Rhea" id="RHEA-COMP:9603"/>
        <dbReference type="ChEBI" id="CHEBI:15378"/>
        <dbReference type="ChEBI" id="CHEBI:58405"/>
        <dbReference type="ChEBI" id="CHEBI:60033"/>
        <dbReference type="ChEBI" id="CHEBI:78435"/>
        <dbReference type="EC" id="2.4.99.28"/>
    </reaction>
</comment>
<dbReference type="GO" id="GO:0009252">
    <property type="term" value="P:peptidoglycan biosynthetic process"/>
    <property type="evidence" value="ECO:0007669"/>
    <property type="project" value="UniProtKB-KW"/>
</dbReference>
<dbReference type="PANTHER" id="PTHR30474">
    <property type="entry name" value="CELL CYCLE PROTEIN"/>
    <property type="match status" value="1"/>
</dbReference>
<dbReference type="NCBIfam" id="TIGR02614">
    <property type="entry name" value="ftsW"/>
    <property type="match status" value="1"/>
</dbReference>
<feature type="transmembrane region" description="Helical" evidence="21">
    <location>
        <begin position="12"/>
        <end position="36"/>
    </location>
</feature>
<dbReference type="PROSITE" id="PS00428">
    <property type="entry name" value="FTSW_RODA_SPOVE"/>
    <property type="match status" value="1"/>
</dbReference>
<evidence type="ECO:0000256" key="5">
    <source>
        <dbReference type="ARBA" id="ARBA00022676"/>
    </source>
</evidence>
<evidence type="ECO:0000313" key="22">
    <source>
        <dbReference type="EMBL" id="OGY44973.1"/>
    </source>
</evidence>
<feature type="transmembrane region" description="Helical" evidence="21">
    <location>
        <begin position="278"/>
        <end position="296"/>
    </location>
</feature>
<evidence type="ECO:0000256" key="19">
    <source>
        <dbReference type="ARBA" id="ARBA00044770"/>
    </source>
</evidence>
<evidence type="ECO:0000256" key="16">
    <source>
        <dbReference type="ARBA" id="ARBA00038053"/>
    </source>
</evidence>
<keyword evidence="3" id="KW-1003">Cell membrane</keyword>
<dbReference type="EMBL" id="MHIE01000030">
    <property type="protein sequence ID" value="OGY44973.1"/>
    <property type="molecule type" value="Genomic_DNA"/>
</dbReference>
<dbReference type="GO" id="GO:0005886">
    <property type="term" value="C:plasma membrane"/>
    <property type="evidence" value="ECO:0007669"/>
    <property type="project" value="UniProtKB-SubCell"/>
</dbReference>
<evidence type="ECO:0000256" key="1">
    <source>
        <dbReference type="ARBA" id="ARBA00004651"/>
    </source>
</evidence>
<keyword evidence="9" id="KW-0573">Peptidoglycan synthesis</keyword>
<keyword evidence="13" id="KW-0961">Cell wall biogenesis/degradation</keyword>
<dbReference type="GO" id="GO:0015648">
    <property type="term" value="F:lipid-linked peptidoglycan transporter activity"/>
    <property type="evidence" value="ECO:0007669"/>
    <property type="project" value="TreeGrafter"/>
</dbReference>
<evidence type="ECO:0000256" key="17">
    <source>
        <dbReference type="ARBA" id="ARBA00041185"/>
    </source>
</evidence>
<evidence type="ECO:0000256" key="21">
    <source>
        <dbReference type="SAM" id="Phobius"/>
    </source>
</evidence>
<feature type="transmembrane region" description="Helical" evidence="21">
    <location>
        <begin position="308"/>
        <end position="332"/>
    </location>
</feature>
<evidence type="ECO:0000256" key="20">
    <source>
        <dbReference type="ARBA" id="ARBA00049902"/>
    </source>
</evidence>
<feature type="transmembrane region" description="Helical" evidence="21">
    <location>
        <begin position="114"/>
        <end position="133"/>
    </location>
</feature>
<evidence type="ECO:0000256" key="18">
    <source>
        <dbReference type="ARBA" id="ARBA00041418"/>
    </source>
</evidence>
<evidence type="ECO:0000256" key="12">
    <source>
        <dbReference type="ARBA" id="ARBA00023306"/>
    </source>
</evidence>
<dbReference type="EC" id="2.4.99.28" evidence="19"/>
<feature type="transmembrane region" description="Helical" evidence="21">
    <location>
        <begin position="193"/>
        <end position="213"/>
    </location>
</feature>
<dbReference type="AlphaFoldDB" id="A0A1G1XXX5"/>
<feature type="transmembrane region" description="Helical" evidence="21">
    <location>
        <begin position="145"/>
        <end position="163"/>
    </location>
</feature>
<evidence type="ECO:0000256" key="15">
    <source>
        <dbReference type="ARBA" id="ARBA00033270"/>
    </source>
</evidence>
<evidence type="ECO:0000256" key="3">
    <source>
        <dbReference type="ARBA" id="ARBA00022475"/>
    </source>
</evidence>
<feature type="transmembrane region" description="Helical" evidence="21">
    <location>
        <begin position="74"/>
        <end position="94"/>
    </location>
</feature>
<dbReference type="GO" id="GO:0008360">
    <property type="term" value="P:regulation of cell shape"/>
    <property type="evidence" value="ECO:0007669"/>
    <property type="project" value="UniProtKB-KW"/>
</dbReference>
<keyword evidence="10 21" id="KW-1133">Transmembrane helix</keyword>
<dbReference type="GO" id="GO:0051301">
    <property type="term" value="P:cell division"/>
    <property type="evidence" value="ECO:0007669"/>
    <property type="project" value="UniProtKB-KW"/>
</dbReference>
<keyword evidence="6" id="KW-0808">Transferase</keyword>
<keyword evidence="8" id="KW-0133">Cell shape</keyword>
<evidence type="ECO:0000256" key="6">
    <source>
        <dbReference type="ARBA" id="ARBA00022679"/>
    </source>
</evidence>